<keyword evidence="1" id="KW-0812">Transmembrane</keyword>
<keyword evidence="1" id="KW-0472">Membrane</keyword>
<dbReference type="Proteomes" id="UP000827889">
    <property type="component" value="Chromosome 9"/>
</dbReference>
<feature type="transmembrane region" description="Helical" evidence="1">
    <location>
        <begin position="17"/>
        <end position="39"/>
    </location>
</feature>
<feature type="transmembrane region" description="Helical" evidence="1">
    <location>
        <begin position="455"/>
        <end position="474"/>
    </location>
</feature>
<accession>A0A8B8P4H2</accession>
<dbReference type="PANTHER" id="PTHR31325">
    <property type="entry name" value="OS01G0798800 PROTEIN-RELATED"/>
    <property type="match status" value="1"/>
</dbReference>
<dbReference type="RefSeq" id="XP_030528778.1">
    <property type="nucleotide sequence ID" value="XM_030672918.2"/>
</dbReference>
<dbReference type="AlphaFoldDB" id="A0A8B8P4H2"/>
<evidence type="ECO:0000313" key="3">
    <source>
        <dbReference type="Proteomes" id="UP000827889"/>
    </source>
</evidence>
<feature type="transmembrane region" description="Helical" evidence="1">
    <location>
        <begin position="301"/>
        <end position="320"/>
    </location>
</feature>
<dbReference type="InterPro" id="IPR007658">
    <property type="entry name" value="DUF594"/>
</dbReference>
<dbReference type="GeneID" id="115739695"/>
<evidence type="ECO:0000256" key="1">
    <source>
        <dbReference type="SAM" id="Phobius"/>
    </source>
</evidence>
<feature type="transmembrane region" description="Helical" evidence="1">
    <location>
        <begin position="88"/>
        <end position="108"/>
    </location>
</feature>
<reference evidence="4" key="1">
    <citation type="submission" date="2025-08" db="UniProtKB">
        <authorList>
            <consortium name="RefSeq"/>
        </authorList>
    </citation>
    <scope>IDENTIFICATION</scope>
    <source>
        <tissue evidence="4">Leaf</tissue>
    </source>
</reference>
<sequence length="838" mass="95626">MTAGSILESLKTVWETWNIRCLVILSLSLQAFLILVAPFRKRSANACLIFLVWSAYLLADWAAAFAVGHISSRQSDDKSGGAANENLVAFWAPFLLVHLGGPDTITAFALEDNALWLRHMLNLVFQVSAAIYVFYQTLPKNKLLIPTVLMFVAGVVKYGERTRALYLASLKRFKKSMLQKPDPGPNYAKLMDEYSSLKEAMLPAHIEIIPEPNKESKMAIYEAEDGKLDEASVVKHGYHFFDIFKGLIVDLIFTFHERRMSREFFHKRTAEDAFKVIQVELNFIYEVLYTKVVVVHSKLGYFFRFLASGIVIGALVLFTRLKKNGFHRFDVWVTYGLLYGAIGLDAIALFMLLFSDWTVATIKNSVILNKLFGKNYVAFITRMNKPTFTKCQTQPEYEVLDTPVLFRRWSETIYSYNLLSVCLDEHPKKIQKSKGCCGDNCGKIFGILLDILGKIVFYLGLPFWAILRLIASFIRAISHGLQKIFDCFSNKLGLTEVLNGNAILHYVFDGQCSKIIGKLCIFPLYILGLEISCLNWIVRALDNDFYLVDTAHRFSRALILTFNLAAESVGLDEVLDSLKYVSRNPFPKKLWEFIFDELQVKSMFAEDTEMAKEIYEARGQWVLQDSEWKKDCKEIMKYVEGVEYDRSILLWHVATELCYNTENGTEDLNREFSKILSEYMLYLLIKQPTMMSNVAGIGEIRFRDTCAEAKKFFERRGIEKENKLNDACEKILNVMTKAKGAEPIHVKGDRSKSVLFDGCILAKELRERGQEKWKIMCRVWAELLSYAASHCRAETHAQVLSKGGELVTFVWLLMAHLGIGQQFQINEGHARAKLSVGG</sequence>
<dbReference type="Pfam" id="PF04578">
    <property type="entry name" value="DUF594"/>
    <property type="match status" value="1"/>
</dbReference>
<evidence type="ECO:0000259" key="2">
    <source>
        <dbReference type="Pfam" id="PF13968"/>
    </source>
</evidence>
<dbReference type="KEGG" id="rarg:115739695"/>
<feature type="domain" description="DUF4220" evidence="2">
    <location>
        <begin position="53"/>
        <end position="420"/>
    </location>
</feature>
<dbReference type="OrthoDB" id="1689146at2759"/>
<feature type="transmembrane region" description="Helical" evidence="1">
    <location>
        <begin position="46"/>
        <end position="68"/>
    </location>
</feature>
<organism evidence="3 4">
    <name type="scientific">Rhodamnia argentea</name>
    <dbReference type="NCBI Taxonomy" id="178133"/>
    <lineage>
        <taxon>Eukaryota</taxon>
        <taxon>Viridiplantae</taxon>
        <taxon>Streptophyta</taxon>
        <taxon>Embryophyta</taxon>
        <taxon>Tracheophyta</taxon>
        <taxon>Spermatophyta</taxon>
        <taxon>Magnoliopsida</taxon>
        <taxon>eudicotyledons</taxon>
        <taxon>Gunneridae</taxon>
        <taxon>Pentapetalae</taxon>
        <taxon>rosids</taxon>
        <taxon>malvids</taxon>
        <taxon>Myrtales</taxon>
        <taxon>Myrtaceae</taxon>
        <taxon>Myrtoideae</taxon>
        <taxon>Myrteae</taxon>
        <taxon>Australasian group</taxon>
        <taxon>Rhodamnia</taxon>
    </lineage>
</organism>
<keyword evidence="3" id="KW-1185">Reference proteome</keyword>
<keyword evidence="1" id="KW-1133">Transmembrane helix</keyword>
<evidence type="ECO:0000313" key="4">
    <source>
        <dbReference type="RefSeq" id="XP_030528778.1"/>
    </source>
</evidence>
<feature type="transmembrane region" description="Helical" evidence="1">
    <location>
        <begin position="332"/>
        <end position="354"/>
    </location>
</feature>
<proteinExistence type="predicted"/>
<gene>
    <name evidence="4" type="primary">LOC115739695</name>
</gene>
<dbReference type="InterPro" id="IPR025315">
    <property type="entry name" value="DUF4220"/>
</dbReference>
<dbReference type="Pfam" id="PF13968">
    <property type="entry name" value="DUF4220"/>
    <property type="match status" value="1"/>
</dbReference>
<name>A0A8B8P4H2_9MYRT</name>
<protein>
    <submittedName>
        <fullName evidence="4">Uncharacterized protein LOC115739695</fullName>
    </submittedName>
</protein>